<evidence type="ECO:0000313" key="3">
    <source>
        <dbReference type="Proteomes" id="UP000749646"/>
    </source>
</evidence>
<feature type="non-terminal residue" evidence="2">
    <location>
        <position position="261"/>
    </location>
</feature>
<dbReference type="Proteomes" id="UP000749646">
    <property type="component" value="Unassembled WGS sequence"/>
</dbReference>
<dbReference type="AlphaFoldDB" id="A0A9P6SSU3"/>
<reference evidence="2" key="1">
    <citation type="journal article" date="2020" name="Fungal Divers.">
        <title>Resolving the Mortierellaceae phylogeny through synthesis of multi-gene phylogenetics and phylogenomics.</title>
        <authorList>
            <person name="Vandepol N."/>
            <person name="Liber J."/>
            <person name="Desiro A."/>
            <person name="Na H."/>
            <person name="Kennedy M."/>
            <person name="Barry K."/>
            <person name="Grigoriev I.V."/>
            <person name="Miller A.N."/>
            <person name="O'Donnell K."/>
            <person name="Stajich J.E."/>
            <person name="Bonito G."/>
        </authorList>
    </citation>
    <scope>NUCLEOTIDE SEQUENCE</scope>
    <source>
        <strain evidence="2">MES-2147</strain>
    </source>
</reference>
<accession>A0A9P6SSU3</accession>
<evidence type="ECO:0000256" key="1">
    <source>
        <dbReference type="SAM" id="MobiDB-lite"/>
    </source>
</evidence>
<sequence length="261" mass="28926">MTIHSNNQPIQAFKSQATGRVANITTRPDSRTGEPIVLWRDIQSGFKNAESIWNGEYLVSPLTDENLEPITPLRIAYQSGAVLKVVEGNGQVHSTGEPARLAEVPLTSGGLGRHTIFDSAECTTNFNTLTRTIAALVAANINTNNNSPAIHSPSIISEESQLSRLPPPNQIHSPSTKAIEAQTLSIRHLEKQLKRISKKQDLILQKQQQTLERLAFVQNRVQALLTQTYELHEYPIPRLFIVLPKNPGFLGKLNTTSVPYR</sequence>
<keyword evidence="3" id="KW-1185">Reference proteome</keyword>
<name>A0A9P6SSU3_9FUNG</name>
<feature type="compositionally biased region" description="Polar residues" evidence="1">
    <location>
        <begin position="1"/>
        <end position="27"/>
    </location>
</feature>
<evidence type="ECO:0000313" key="2">
    <source>
        <dbReference type="EMBL" id="KAF9997086.1"/>
    </source>
</evidence>
<dbReference type="EMBL" id="JAAAHW010001057">
    <property type="protein sequence ID" value="KAF9997086.1"/>
    <property type="molecule type" value="Genomic_DNA"/>
</dbReference>
<feature type="region of interest" description="Disordered" evidence="1">
    <location>
        <begin position="1"/>
        <end position="28"/>
    </location>
</feature>
<comment type="caution">
    <text evidence="2">The sequence shown here is derived from an EMBL/GenBank/DDBJ whole genome shotgun (WGS) entry which is preliminary data.</text>
</comment>
<protein>
    <submittedName>
        <fullName evidence="2">Uncharacterized protein</fullName>
    </submittedName>
</protein>
<gene>
    <name evidence="2" type="ORF">BGZ65_007329</name>
</gene>
<proteinExistence type="predicted"/>
<organism evidence="2 3">
    <name type="scientific">Modicella reniformis</name>
    <dbReference type="NCBI Taxonomy" id="1440133"/>
    <lineage>
        <taxon>Eukaryota</taxon>
        <taxon>Fungi</taxon>
        <taxon>Fungi incertae sedis</taxon>
        <taxon>Mucoromycota</taxon>
        <taxon>Mortierellomycotina</taxon>
        <taxon>Mortierellomycetes</taxon>
        <taxon>Mortierellales</taxon>
        <taxon>Mortierellaceae</taxon>
        <taxon>Modicella</taxon>
    </lineage>
</organism>